<feature type="region of interest" description="Disordered" evidence="1">
    <location>
        <begin position="1"/>
        <end position="71"/>
    </location>
</feature>
<sequence>MADPLTGGPEPQHPRNHHQLHRRSPSQNGHRPSQLPTENRKRTRIGDAFAPSDPAGRITAKVWKQLRSTPL</sequence>
<dbReference type="AlphaFoldDB" id="A0AAD6EGD2"/>
<reference evidence="2" key="1">
    <citation type="journal article" date="2023" name="IMA Fungus">
        <title>Comparative genomic study of the Penicillium genus elucidates a diverse pangenome and 15 lateral gene transfer events.</title>
        <authorList>
            <person name="Petersen C."/>
            <person name="Sorensen T."/>
            <person name="Nielsen M.R."/>
            <person name="Sondergaard T.E."/>
            <person name="Sorensen J.L."/>
            <person name="Fitzpatrick D.A."/>
            <person name="Frisvad J.C."/>
            <person name="Nielsen K.L."/>
        </authorList>
    </citation>
    <scope>NUCLEOTIDE SEQUENCE</scope>
    <source>
        <strain evidence="2">IBT 12815</strain>
    </source>
</reference>
<evidence type="ECO:0000313" key="2">
    <source>
        <dbReference type="EMBL" id="KAJ5615882.1"/>
    </source>
</evidence>
<dbReference type="RefSeq" id="XP_056757049.1">
    <property type="nucleotide sequence ID" value="XM_056892054.1"/>
</dbReference>
<evidence type="ECO:0000256" key="1">
    <source>
        <dbReference type="SAM" id="MobiDB-lite"/>
    </source>
</evidence>
<accession>A0AAD6EGD2</accession>
<reference evidence="2" key="2">
    <citation type="submission" date="2023-01" db="EMBL/GenBank/DDBJ databases">
        <authorList>
            <person name="Petersen C."/>
        </authorList>
    </citation>
    <scope>NUCLEOTIDE SEQUENCE</scope>
    <source>
        <strain evidence="2">IBT 12815</strain>
    </source>
</reference>
<comment type="caution">
    <text evidence="2">The sequence shown here is derived from an EMBL/GenBank/DDBJ whole genome shotgun (WGS) entry which is preliminary data.</text>
</comment>
<dbReference type="GeneID" id="81582296"/>
<name>A0AAD6EGD2_9EURO</name>
<dbReference type="EMBL" id="JAQJAE010000001">
    <property type="protein sequence ID" value="KAJ5615882.1"/>
    <property type="molecule type" value="Genomic_DNA"/>
</dbReference>
<dbReference type="Proteomes" id="UP001213799">
    <property type="component" value="Unassembled WGS sequence"/>
</dbReference>
<feature type="compositionally biased region" description="Basic residues" evidence="1">
    <location>
        <begin position="14"/>
        <end position="24"/>
    </location>
</feature>
<evidence type="ECO:0000313" key="3">
    <source>
        <dbReference type="Proteomes" id="UP001213799"/>
    </source>
</evidence>
<proteinExistence type="predicted"/>
<feature type="compositionally biased region" description="Polar residues" evidence="1">
    <location>
        <begin position="25"/>
        <end position="37"/>
    </location>
</feature>
<organism evidence="2 3">
    <name type="scientific">Penicillium hordei</name>
    <dbReference type="NCBI Taxonomy" id="40994"/>
    <lineage>
        <taxon>Eukaryota</taxon>
        <taxon>Fungi</taxon>
        <taxon>Dikarya</taxon>
        <taxon>Ascomycota</taxon>
        <taxon>Pezizomycotina</taxon>
        <taxon>Eurotiomycetes</taxon>
        <taxon>Eurotiomycetidae</taxon>
        <taxon>Eurotiales</taxon>
        <taxon>Aspergillaceae</taxon>
        <taxon>Penicillium</taxon>
    </lineage>
</organism>
<protein>
    <submittedName>
        <fullName evidence="2">Uncharacterized protein</fullName>
    </submittedName>
</protein>
<gene>
    <name evidence="2" type="ORF">N7537_000996</name>
</gene>
<keyword evidence="3" id="KW-1185">Reference proteome</keyword>